<evidence type="ECO:0000313" key="10">
    <source>
        <dbReference type="Proteomes" id="UP000199515"/>
    </source>
</evidence>
<dbReference type="InterPro" id="IPR051447">
    <property type="entry name" value="Lipoprotein-release_system"/>
</dbReference>
<dbReference type="RefSeq" id="WP_091289429.1">
    <property type="nucleotide sequence ID" value="NZ_FNON01000003.1"/>
</dbReference>
<organism evidence="9 10">
    <name type="scientific">Amycolatopsis xylanica</name>
    <dbReference type="NCBI Taxonomy" id="589385"/>
    <lineage>
        <taxon>Bacteria</taxon>
        <taxon>Bacillati</taxon>
        <taxon>Actinomycetota</taxon>
        <taxon>Actinomycetes</taxon>
        <taxon>Pseudonocardiales</taxon>
        <taxon>Pseudonocardiaceae</taxon>
        <taxon>Amycolatopsis</taxon>
    </lineage>
</organism>
<dbReference type="OrthoDB" id="3223244at2"/>
<evidence type="ECO:0000256" key="1">
    <source>
        <dbReference type="ARBA" id="ARBA00004651"/>
    </source>
</evidence>
<dbReference type="AlphaFoldDB" id="A0A1H3DDW0"/>
<feature type="domain" description="ABC3 transporter permease C-terminal" evidence="8">
    <location>
        <begin position="266"/>
        <end position="385"/>
    </location>
</feature>
<feature type="transmembrane region" description="Helical" evidence="7">
    <location>
        <begin position="260"/>
        <end position="287"/>
    </location>
</feature>
<keyword evidence="4 7" id="KW-0812">Transmembrane</keyword>
<keyword evidence="10" id="KW-1185">Reference proteome</keyword>
<protein>
    <submittedName>
        <fullName evidence="9">Putative ABC transport system permease protein</fullName>
    </submittedName>
</protein>
<dbReference type="PANTHER" id="PTHR30489:SF0">
    <property type="entry name" value="LIPOPROTEIN-RELEASING SYSTEM TRANSMEMBRANE PROTEIN LOLE"/>
    <property type="match status" value="1"/>
</dbReference>
<dbReference type="EMBL" id="FNON01000003">
    <property type="protein sequence ID" value="SDX64318.1"/>
    <property type="molecule type" value="Genomic_DNA"/>
</dbReference>
<sequence>MFLLALRSLKYRWAAFAATFIGMFLCSGIVIASGGILETGLRDEAPAERLQATPIVIAGDTVYPLPNNPVATLLERVHIDENLIATIQTVPGVLKALPDVSFPAAVVKDGATVNTGVESSGHGWSSAEMLPYALSSGAAPQAPGDVVLDKRSADAAGATVGSEVKVAVRGTTETFRVSGIAEPGAAVNQAGLFFSPADVQRLIPDPGKVDNIGVFATPGTDVATLQQQLSTALAGKGTKVLTGDIRGHGEKPKTLEVTDLLIIGVLIGGLSTLAGLMGVASTLSLAFQQRQREMALLRSIGTTPRQLKRMIIGETIFVSLIATALSIIPGVLFGEVLFNRIVDSGLVAEGLAFHQGPIPTIVAALISLITSVGAASIAGRRVTKAKAIEALTDAEIQEYKPGKLRPIFAIVCFVISGSLIYVVQLANGPLKASPAIFSCIFAGIGLALLGPIVAKTTTRILGPLVRRTTGIAGYLASLNAQARVTQVAAVITPIMLVTGIATANLYATTTETAATETYTQELAHNVILQSGESGFAPEVLDEIRKVNGVDGASVFLTSAGFIESPADPWQGRDLGGSQIKGFNADAAAKVYGTSVVEGSFSDLVGNTVALTNTHAKDMGAKLGDTISIRMGDRGKVDLKVVALFTAKESFESIVMPAETLEAHTTLGRARFILVNPAQGADMGQLKADLTTAMATVPGASIGDRKSLNGAFLHHLGAQALVTLLMIAMLVGYIAIQVINNLSLAITKRRREFGLQRLTGSTKDQVLRMTAIEGAQAGIIGIVLGTLITPLTLVPFSLARTGSPIPSGSPWMYIGVVLFAGLLAMGGTLLPTWLELRKSPLEASVVA</sequence>
<feature type="transmembrane region" description="Helical" evidence="7">
    <location>
        <begin position="315"/>
        <end position="338"/>
    </location>
</feature>
<dbReference type="GO" id="GO:0044874">
    <property type="term" value="P:lipoprotein localization to outer membrane"/>
    <property type="evidence" value="ECO:0007669"/>
    <property type="project" value="TreeGrafter"/>
</dbReference>
<dbReference type="PANTHER" id="PTHR30489">
    <property type="entry name" value="LIPOPROTEIN-RELEASING SYSTEM TRANSMEMBRANE PROTEIN LOLE"/>
    <property type="match status" value="1"/>
</dbReference>
<evidence type="ECO:0000256" key="7">
    <source>
        <dbReference type="SAM" id="Phobius"/>
    </source>
</evidence>
<evidence type="ECO:0000256" key="6">
    <source>
        <dbReference type="ARBA" id="ARBA00023136"/>
    </source>
</evidence>
<gene>
    <name evidence="9" type="ORF">SAMN05421504_103345</name>
</gene>
<dbReference type="Proteomes" id="UP000199515">
    <property type="component" value="Unassembled WGS sequence"/>
</dbReference>
<keyword evidence="6 7" id="KW-0472">Membrane</keyword>
<evidence type="ECO:0000313" key="9">
    <source>
        <dbReference type="EMBL" id="SDX64318.1"/>
    </source>
</evidence>
<feature type="domain" description="ABC3 transporter permease C-terminal" evidence="8">
    <location>
        <begin position="725"/>
        <end position="838"/>
    </location>
</feature>
<feature type="transmembrane region" description="Helical" evidence="7">
    <location>
        <begin position="358"/>
        <end position="378"/>
    </location>
</feature>
<evidence type="ECO:0000256" key="3">
    <source>
        <dbReference type="ARBA" id="ARBA00022475"/>
    </source>
</evidence>
<evidence type="ECO:0000256" key="2">
    <source>
        <dbReference type="ARBA" id="ARBA00005236"/>
    </source>
</evidence>
<feature type="transmembrane region" description="Helical" evidence="7">
    <location>
        <begin position="715"/>
        <end position="735"/>
    </location>
</feature>
<feature type="transmembrane region" description="Helical" evidence="7">
    <location>
        <begin position="810"/>
        <end position="833"/>
    </location>
</feature>
<dbReference type="STRING" id="589385.SAMN05421504_103345"/>
<feature type="transmembrane region" description="Helical" evidence="7">
    <location>
        <begin position="407"/>
        <end position="426"/>
    </location>
</feature>
<name>A0A1H3DDW0_9PSEU</name>
<evidence type="ECO:0000259" key="8">
    <source>
        <dbReference type="Pfam" id="PF02687"/>
    </source>
</evidence>
<feature type="transmembrane region" description="Helical" evidence="7">
    <location>
        <begin position="776"/>
        <end position="798"/>
    </location>
</feature>
<dbReference type="Pfam" id="PF02687">
    <property type="entry name" value="FtsX"/>
    <property type="match status" value="2"/>
</dbReference>
<dbReference type="InterPro" id="IPR003838">
    <property type="entry name" value="ABC3_permease_C"/>
</dbReference>
<keyword evidence="5 7" id="KW-1133">Transmembrane helix</keyword>
<dbReference type="GO" id="GO:0098797">
    <property type="term" value="C:plasma membrane protein complex"/>
    <property type="evidence" value="ECO:0007669"/>
    <property type="project" value="TreeGrafter"/>
</dbReference>
<comment type="subcellular location">
    <subcellularLocation>
        <location evidence="1">Cell membrane</location>
        <topology evidence="1">Multi-pass membrane protein</topology>
    </subcellularLocation>
</comment>
<evidence type="ECO:0000256" key="5">
    <source>
        <dbReference type="ARBA" id="ARBA00022989"/>
    </source>
</evidence>
<proteinExistence type="inferred from homology"/>
<accession>A0A1H3DDW0</accession>
<comment type="similarity">
    <text evidence="2">Belongs to the ABC-4 integral membrane protein family. LolC/E subfamily.</text>
</comment>
<keyword evidence="3" id="KW-1003">Cell membrane</keyword>
<reference evidence="9 10" key="1">
    <citation type="submission" date="2016-10" db="EMBL/GenBank/DDBJ databases">
        <authorList>
            <person name="de Groot N.N."/>
        </authorList>
    </citation>
    <scope>NUCLEOTIDE SEQUENCE [LARGE SCALE GENOMIC DNA]</scope>
    <source>
        <strain evidence="9 10">CPCC 202699</strain>
    </source>
</reference>
<evidence type="ECO:0000256" key="4">
    <source>
        <dbReference type="ARBA" id="ARBA00022692"/>
    </source>
</evidence>
<feature type="transmembrane region" description="Helical" evidence="7">
    <location>
        <begin position="432"/>
        <end position="454"/>
    </location>
</feature>